<accession>A0ABS6FMB4</accession>
<dbReference type="EMBL" id="JAHLQJ010000004">
    <property type="protein sequence ID" value="MBU5671349.1"/>
    <property type="molecule type" value="Genomic_DNA"/>
</dbReference>
<evidence type="ECO:0000313" key="1">
    <source>
        <dbReference type="EMBL" id="MBU5671349.1"/>
    </source>
</evidence>
<name>A0ABS6FMB4_9BACL</name>
<sequence>MAEHKSEPNESAIKIIEKRLKKVDFQGLKNLKKLCFFVVSARMPVKKGIIFSLP</sequence>
<protein>
    <submittedName>
        <fullName evidence="1">Uncharacterized protein</fullName>
    </submittedName>
</protein>
<evidence type="ECO:0000313" key="2">
    <source>
        <dbReference type="Proteomes" id="UP000743001"/>
    </source>
</evidence>
<gene>
    <name evidence="1" type="ORF">KQJ23_05820</name>
</gene>
<dbReference type="Proteomes" id="UP000743001">
    <property type="component" value="Unassembled WGS sequence"/>
</dbReference>
<organism evidence="1 2">
    <name type="scientific">Paenibacillus brevis</name>
    <dbReference type="NCBI Taxonomy" id="2841508"/>
    <lineage>
        <taxon>Bacteria</taxon>
        <taxon>Bacillati</taxon>
        <taxon>Bacillota</taxon>
        <taxon>Bacilli</taxon>
        <taxon>Bacillales</taxon>
        <taxon>Paenibacillaceae</taxon>
        <taxon>Paenibacillus</taxon>
    </lineage>
</organism>
<reference evidence="1 2" key="1">
    <citation type="submission" date="2021-06" db="EMBL/GenBank/DDBJ databases">
        <authorList>
            <person name="Sun Q."/>
            <person name="Li D."/>
        </authorList>
    </citation>
    <scope>NUCLEOTIDE SEQUENCE [LARGE SCALE GENOMIC DNA]</scope>
    <source>
        <strain evidence="1 2">MSJ-6</strain>
    </source>
</reference>
<comment type="caution">
    <text evidence="1">The sequence shown here is derived from an EMBL/GenBank/DDBJ whole genome shotgun (WGS) entry which is preliminary data.</text>
</comment>
<proteinExistence type="predicted"/>
<keyword evidence="2" id="KW-1185">Reference proteome</keyword>